<feature type="compositionally biased region" description="Low complexity" evidence="1">
    <location>
        <begin position="257"/>
        <end position="266"/>
    </location>
</feature>
<dbReference type="PANTHER" id="PTHR10185">
    <property type="entry name" value="PHOSPHOLIPASE D - RELATED"/>
    <property type="match status" value="1"/>
</dbReference>
<feature type="region of interest" description="Disordered" evidence="1">
    <location>
        <begin position="214"/>
        <end position="267"/>
    </location>
</feature>
<dbReference type="InterPro" id="IPR050874">
    <property type="entry name" value="Diverse_PLD-related"/>
</dbReference>
<keyword evidence="3" id="KW-0378">Hydrolase</keyword>
<evidence type="ECO:0000313" key="3">
    <source>
        <dbReference type="EMBL" id="KAK2104888.1"/>
    </source>
</evidence>
<organism evidence="3 4">
    <name type="scientific">Saguinus oedipus</name>
    <name type="common">Cotton-top tamarin</name>
    <name type="synonym">Oedipomidas oedipus</name>
    <dbReference type="NCBI Taxonomy" id="9490"/>
    <lineage>
        <taxon>Eukaryota</taxon>
        <taxon>Metazoa</taxon>
        <taxon>Chordata</taxon>
        <taxon>Craniata</taxon>
        <taxon>Vertebrata</taxon>
        <taxon>Euteleostomi</taxon>
        <taxon>Mammalia</taxon>
        <taxon>Eutheria</taxon>
        <taxon>Euarchontoglires</taxon>
        <taxon>Primates</taxon>
        <taxon>Haplorrhini</taxon>
        <taxon>Platyrrhini</taxon>
        <taxon>Cebidae</taxon>
        <taxon>Callitrichinae</taxon>
        <taxon>Saguinus</taxon>
    </lineage>
</organism>
<name>A0ABQ9V898_SAGOE</name>
<feature type="region of interest" description="Disordered" evidence="1">
    <location>
        <begin position="77"/>
        <end position="98"/>
    </location>
</feature>
<keyword evidence="4" id="KW-1185">Reference proteome</keyword>
<dbReference type="PANTHER" id="PTHR10185:SF8">
    <property type="entry name" value="5'-3' EXONUCLEASE PLD4"/>
    <property type="match status" value="1"/>
</dbReference>
<dbReference type="Gene3D" id="3.30.870.10">
    <property type="entry name" value="Endonuclease Chain A"/>
    <property type="match status" value="1"/>
</dbReference>
<reference evidence="3 4" key="1">
    <citation type="submission" date="2023-05" db="EMBL/GenBank/DDBJ databases">
        <title>B98-5 Cell Line De Novo Hybrid Assembly: An Optical Mapping Approach.</title>
        <authorList>
            <person name="Kananen K."/>
            <person name="Auerbach J.A."/>
            <person name="Kautto E."/>
            <person name="Blachly J.S."/>
        </authorList>
    </citation>
    <scope>NUCLEOTIDE SEQUENCE [LARGE SCALE GENOMIC DNA]</scope>
    <source>
        <strain evidence="3">B95-8</strain>
        <tissue evidence="3">Cell line</tissue>
    </source>
</reference>
<protein>
    <submittedName>
        <fullName evidence="3">5'-3' exonuclease pld4</fullName>
    </submittedName>
</protein>
<keyword evidence="3" id="KW-0269">Exonuclease</keyword>
<evidence type="ECO:0000259" key="2">
    <source>
        <dbReference type="Pfam" id="PF13918"/>
    </source>
</evidence>
<feature type="compositionally biased region" description="Basic and acidic residues" evidence="1">
    <location>
        <begin position="225"/>
        <end position="241"/>
    </location>
</feature>
<dbReference type="InterPro" id="IPR032803">
    <property type="entry name" value="PLDc_3"/>
</dbReference>
<comment type="caution">
    <text evidence="3">The sequence shown here is derived from an EMBL/GenBank/DDBJ whole genome shotgun (WGS) entry which is preliminary data.</text>
</comment>
<dbReference type="EMBL" id="JASSZA010000008">
    <property type="protein sequence ID" value="KAK2104888.1"/>
    <property type="molecule type" value="Genomic_DNA"/>
</dbReference>
<keyword evidence="3" id="KW-0540">Nuclease</keyword>
<dbReference type="Pfam" id="PF13918">
    <property type="entry name" value="PLDc_3"/>
    <property type="match status" value="1"/>
</dbReference>
<feature type="region of interest" description="Disordered" evidence="1">
    <location>
        <begin position="1"/>
        <end position="64"/>
    </location>
</feature>
<dbReference type="SUPFAM" id="SSF56024">
    <property type="entry name" value="Phospholipase D/nuclease"/>
    <property type="match status" value="1"/>
</dbReference>
<sequence length="331" mass="34226">MGWAGRALTDPSPVTGIAAGALSPGPHSGPGGAAGSDGERPGVHLRLGDGVFPHHTLQPPPKVGLGGRCTARSADWQLPGGSPAVGTPAGPTAYPEHSAPPRPRYWPVLDNALRAAAFAKGVRVRLLVGCGLNTDPSMFPYLRSLQALSDPASSVSVDVVRASSRPGGAGGALLPPRLMRKVFIVPVGNHSGIPFSRVNHSKFMVTEKAAYIGPGTLPGSRPRAARVESRRDQRPLPRLREGLPGLPSRGSGGRGAGAPASPLSAGTSNWSEDYFSSTAGVGLVVAQSPGAQPARPAVQEQLRLLFERDWSSRYAVGLDGLAPGQDCVWRG</sequence>
<proteinExistence type="predicted"/>
<accession>A0ABQ9V898</accession>
<evidence type="ECO:0000256" key="1">
    <source>
        <dbReference type="SAM" id="MobiDB-lite"/>
    </source>
</evidence>
<dbReference type="Proteomes" id="UP001266305">
    <property type="component" value="Unassembled WGS sequence"/>
</dbReference>
<dbReference type="GO" id="GO:0004527">
    <property type="term" value="F:exonuclease activity"/>
    <property type="evidence" value="ECO:0007669"/>
    <property type="project" value="UniProtKB-KW"/>
</dbReference>
<gene>
    <name evidence="3" type="primary">PLD4</name>
    <name evidence="3" type="ORF">P7K49_018744</name>
</gene>
<evidence type="ECO:0000313" key="4">
    <source>
        <dbReference type="Proteomes" id="UP001266305"/>
    </source>
</evidence>
<feature type="domain" description="PLD-like" evidence="2">
    <location>
        <begin position="103"/>
        <end position="159"/>
    </location>
</feature>